<dbReference type="InterPro" id="IPR036705">
    <property type="entry name" value="Ribosyl_crysJ1_sf"/>
</dbReference>
<dbReference type="Proteomes" id="UP000014073">
    <property type="component" value="Unassembled WGS sequence"/>
</dbReference>
<dbReference type="HOGENOM" id="CLU_024566_1_0_10"/>
<feature type="binding site" evidence="1">
    <location>
        <position position="224"/>
    </location>
    <ligand>
        <name>Mg(2+)</name>
        <dbReference type="ChEBI" id="CHEBI:18420"/>
        <label>1</label>
    </ligand>
</feature>
<feature type="binding site" evidence="1">
    <location>
        <position position="48"/>
    </location>
    <ligand>
        <name>Mg(2+)</name>
        <dbReference type="ChEBI" id="CHEBI:18420"/>
        <label>1</label>
    </ligand>
</feature>
<feature type="binding site" evidence="1">
    <location>
        <position position="221"/>
    </location>
    <ligand>
        <name>Mg(2+)</name>
        <dbReference type="ChEBI" id="CHEBI:18420"/>
        <label>1</label>
    </ligand>
</feature>
<comment type="cofactor">
    <cofactor evidence="1">
        <name>Mg(2+)</name>
        <dbReference type="ChEBI" id="CHEBI:18420"/>
    </cofactor>
    <text evidence="1">Binds 2 magnesium ions per subunit.</text>
</comment>
<feature type="binding site" evidence="1">
    <location>
        <position position="223"/>
    </location>
    <ligand>
        <name>Mg(2+)</name>
        <dbReference type="ChEBI" id="CHEBI:18420"/>
        <label>1</label>
    </ligand>
</feature>
<dbReference type="Gene3D" id="1.10.4080.10">
    <property type="entry name" value="ADP-ribosylation/Crystallin J1"/>
    <property type="match status" value="1"/>
</dbReference>
<keyword evidence="3" id="KW-1185">Reference proteome</keyword>
<dbReference type="AlphaFoldDB" id="S0FEA6"/>
<dbReference type="PANTHER" id="PTHR16222">
    <property type="entry name" value="ADP-RIBOSYLGLYCOHYDROLASE"/>
    <property type="match status" value="1"/>
</dbReference>
<dbReference type="SUPFAM" id="SSF101478">
    <property type="entry name" value="ADP-ribosylglycohydrolase"/>
    <property type="match status" value="1"/>
</dbReference>
<keyword evidence="2" id="KW-0378">Hydrolase</keyword>
<name>S0FEA6_9BACT</name>
<dbReference type="InterPro" id="IPR050792">
    <property type="entry name" value="ADP-ribosylglycohydrolase"/>
</dbReference>
<dbReference type="RefSeq" id="WP_008144179.1">
    <property type="nucleotide sequence ID" value="NZ_EQ973646.1"/>
</dbReference>
<evidence type="ECO:0000313" key="2">
    <source>
        <dbReference type="EMBL" id="EEF77316.1"/>
    </source>
</evidence>
<sequence length="272" mass="30584">MTDTTNLYAENNLLLGAIAGDLIGSYYEFRPTKDLNFPLFHPESRFTDDTVMTMATAQWILTQDNLPSLMQEYGNRYPDAGYGRGFQKWLTSKNPRPYNSFGNGSAMRISPVGWAFPSLEETLRAASENASVSHNHPEGIKGAQATAACIFLARTGHSKEQIKKYIEETFHYDLHQSCGTIRKDYTFDVTCQGSVPPSITAFLESNDYEHAVRLAVSLGGDADTMGAITGSIAEAYYQKIPDCIRQEVMRRLPSEFIELIRRFSHQYFIPSF</sequence>
<gene>
    <name evidence="2" type="ORF">BACCOPRO_02835</name>
</gene>
<keyword evidence="1" id="KW-0479">Metal-binding</keyword>
<protein>
    <submittedName>
        <fullName evidence="2">ADP-ribosylglycohydrolase</fullName>
    </submittedName>
</protein>
<dbReference type="eggNOG" id="COG1397">
    <property type="taxonomic scope" value="Bacteria"/>
</dbReference>
<accession>S0FEA6</accession>
<dbReference type="GO" id="GO:0046872">
    <property type="term" value="F:metal ion binding"/>
    <property type="evidence" value="ECO:0007669"/>
    <property type="project" value="UniProtKB-KW"/>
</dbReference>
<organism evidence="2 3">
    <name type="scientific">Phocaeicola coprophilus DSM 18228 = JCM 13818</name>
    <dbReference type="NCBI Taxonomy" id="547042"/>
    <lineage>
        <taxon>Bacteria</taxon>
        <taxon>Pseudomonadati</taxon>
        <taxon>Bacteroidota</taxon>
        <taxon>Bacteroidia</taxon>
        <taxon>Bacteroidales</taxon>
        <taxon>Bacteroidaceae</taxon>
        <taxon>Phocaeicola</taxon>
    </lineage>
</organism>
<dbReference type="GO" id="GO:0016787">
    <property type="term" value="F:hydrolase activity"/>
    <property type="evidence" value="ECO:0007669"/>
    <property type="project" value="UniProtKB-KW"/>
</dbReference>
<reference evidence="2 3" key="1">
    <citation type="submission" date="2008-12" db="EMBL/GenBank/DDBJ databases">
        <authorList>
            <person name="Fulton L."/>
            <person name="Clifton S."/>
            <person name="Fulton B."/>
            <person name="Xu J."/>
            <person name="Minx P."/>
            <person name="Pepin K.H."/>
            <person name="Johnson M."/>
            <person name="Bhonagiri V."/>
            <person name="Nash W.E."/>
            <person name="Mardis E.R."/>
            <person name="Wilson R.K."/>
        </authorList>
    </citation>
    <scope>NUCLEOTIDE SEQUENCE [LARGE SCALE GENOMIC DNA]</scope>
    <source>
        <strain evidence="2 3">DSM 18228</strain>
    </source>
</reference>
<evidence type="ECO:0000256" key="1">
    <source>
        <dbReference type="PIRSR" id="PIRSR605502-1"/>
    </source>
</evidence>
<keyword evidence="1" id="KW-0460">Magnesium</keyword>
<dbReference type="InterPro" id="IPR005502">
    <property type="entry name" value="Ribosyl_crysJ1"/>
</dbReference>
<dbReference type="Pfam" id="PF03747">
    <property type="entry name" value="ADP_ribosyl_GH"/>
    <property type="match status" value="1"/>
</dbReference>
<proteinExistence type="predicted"/>
<comment type="caution">
    <text evidence="2">The sequence shown here is derived from an EMBL/GenBank/DDBJ whole genome shotgun (WGS) entry which is preliminary data.</text>
</comment>
<dbReference type="OrthoDB" id="9798107at2"/>
<feature type="binding site" evidence="1">
    <location>
        <position position="49"/>
    </location>
    <ligand>
        <name>Mg(2+)</name>
        <dbReference type="ChEBI" id="CHEBI:18420"/>
        <label>1</label>
    </ligand>
</feature>
<dbReference type="GeneID" id="78403844"/>
<dbReference type="PANTHER" id="PTHR16222:SF12">
    <property type="entry name" value="ADP-RIBOSYLGLYCOHYDROLASE-RELATED"/>
    <property type="match status" value="1"/>
</dbReference>
<evidence type="ECO:0000313" key="3">
    <source>
        <dbReference type="Proteomes" id="UP000014073"/>
    </source>
</evidence>
<dbReference type="EMBL" id="ACBW01000181">
    <property type="protein sequence ID" value="EEF77316.1"/>
    <property type="molecule type" value="Genomic_DNA"/>
</dbReference>
<feature type="binding site" evidence="1">
    <location>
        <position position="47"/>
    </location>
    <ligand>
        <name>Mg(2+)</name>
        <dbReference type="ChEBI" id="CHEBI:18420"/>
        <label>1</label>
    </ligand>
</feature>